<sequence length="66" mass="7696">RVCGRNCLIIKFIKCLPDNKFKNALCRNESKHYLGCRMERHLMAQEPLEKLGFDLIDGKPEAKTNF</sequence>
<organism evidence="5 6">
    <name type="scientific">Ailuropoda melanoleuca</name>
    <name type="common">Giant panda</name>
    <dbReference type="NCBI Taxonomy" id="9646"/>
    <lineage>
        <taxon>Eukaryota</taxon>
        <taxon>Metazoa</taxon>
        <taxon>Chordata</taxon>
        <taxon>Craniata</taxon>
        <taxon>Vertebrata</taxon>
        <taxon>Euteleostomi</taxon>
        <taxon>Mammalia</taxon>
        <taxon>Eutheria</taxon>
        <taxon>Laurasiatheria</taxon>
        <taxon>Carnivora</taxon>
        <taxon>Caniformia</taxon>
        <taxon>Ursidae</taxon>
        <taxon>Ailuropoda</taxon>
    </lineage>
</organism>
<dbReference type="GO" id="GO:0005758">
    <property type="term" value="C:mitochondrial intermembrane space"/>
    <property type="evidence" value="ECO:0007669"/>
    <property type="project" value="TreeGrafter"/>
</dbReference>
<dbReference type="InterPro" id="IPR051383">
    <property type="entry name" value="COX19"/>
</dbReference>
<evidence type="ECO:0000256" key="4">
    <source>
        <dbReference type="ARBA" id="ARBA00038223"/>
    </source>
</evidence>
<reference evidence="5" key="3">
    <citation type="submission" date="2025-09" db="UniProtKB">
        <authorList>
            <consortium name="Ensembl"/>
        </authorList>
    </citation>
    <scope>IDENTIFICATION</scope>
</reference>
<dbReference type="PANTHER" id="PTHR21107:SF2">
    <property type="entry name" value="CYTOCHROME C OXIDASE ASSEMBLY PROTEIN COX19"/>
    <property type="match status" value="1"/>
</dbReference>
<comment type="subcellular location">
    <subcellularLocation>
        <location evidence="1">Cytoplasm</location>
    </subcellularLocation>
</comment>
<evidence type="ECO:0000256" key="1">
    <source>
        <dbReference type="ARBA" id="ARBA00004496"/>
    </source>
</evidence>
<proteinExistence type="inferred from homology"/>
<keyword evidence="6" id="KW-1185">Reference proteome</keyword>
<keyword evidence="2" id="KW-0963">Cytoplasm</keyword>
<evidence type="ECO:0000313" key="5">
    <source>
        <dbReference type="Ensembl" id="ENSAMEP00000042673.1"/>
    </source>
</evidence>
<accession>A0A7N5KP13</accession>
<evidence type="ECO:0000256" key="2">
    <source>
        <dbReference type="ARBA" id="ARBA00022490"/>
    </source>
</evidence>
<dbReference type="AlphaFoldDB" id="A0A7N5KP13"/>
<evidence type="ECO:0000313" key="6">
    <source>
        <dbReference type="Proteomes" id="UP000008912"/>
    </source>
</evidence>
<name>A0A7N5KP13_AILME</name>
<dbReference type="GO" id="GO:0033617">
    <property type="term" value="P:mitochondrial respiratory chain complex IV assembly"/>
    <property type="evidence" value="ECO:0007669"/>
    <property type="project" value="TreeGrafter"/>
</dbReference>
<protein>
    <recommendedName>
        <fullName evidence="7">CHCH domain-containing protein</fullName>
    </recommendedName>
</protein>
<evidence type="ECO:0008006" key="7">
    <source>
        <dbReference type="Google" id="ProtNLM"/>
    </source>
</evidence>
<dbReference type="InParanoid" id="A0A7N5KP13"/>
<dbReference type="Proteomes" id="UP000008912">
    <property type="component" value="Unassembled WGS sequence"/>
</dbReference>
<evidence type="ECO:0000256" key="3">
    <source>
        <dbReference type="ARBA" id="ARBA00023157"/>
    </source>
</evidence>
<reference evidence="5 6" key="1">
    <citation type="journal article" date="2010" name="Nature">
        <title>The sequence and de novo assembly of the giant panda genome.</title>
        <authorList>
            <person name="Li R."/>
            <person name="Fan W."/>
            <person name="Tian G."/>
            <person name="Zhu H."/>
            <person name="He L."/>
            <person name="Cai J."/>
            <person name="Huang Q."/>
            <person name="Cai Q."/>
            <person name="Li B."/>
            <person name="Bai Y."/>
            <person name="Zhang Z."/>
            <person name="Zhang Y."/>
            <person name="Wang W."/>
            <person name="Li J."/>
            <person name="Wei F."/>
            <person name="Li H."/>
            <person name="Jian M."/>
            <person name="Li J."/>
            <person name="Zhang Z."/>
            <person name="Nielsen R."/>
            <person name="Li D."/>
            <person name="Gu W."/>
            <person name="Yang Z."/>
            <person name="Xuan Z."/>
            <person name="Ryder O.A."/>
            <person name="Leung F.C."/>
            <person name="Zhou Y."/>
            <person name="Cao J."/>
            <person name="Sun X."/>
            <person name="Fu Y."/>
            <person name="Fang X."/>
            <person name="Guo X."/>
            <person name="Wang B."/>
            <person name="Hou R."/>
            <person name="Shen F."/>
            <person name="Mu B."/>
            <person name="Ni P."/>
            <person name="Lin R."/>
            <person name="Qian W."/>
            <person name="Wang G."/>
            <person name="Yu C."/>
            <person name="Nie W."/>
            <person name="Wang J."/>
            <person name="Wu Z."/>
            <person name="Liang H."/>
            <person name="Min J."/>
            <person name="Wu Q."/>
            <person name="Cheng S."/>
            <person name="Ruan J."/>
            <person name="Wang M."/>
            <person name="Shi Z."/>
            <person name="Wen M."/>
            <person name="Liu B."/>
            <person name="Ren X."/>
            <person name="Zheng H."/>
            <person name="Dong D."/>
            <person name="Cook K."/>
            <person name="Shan G."/>
            <person name="Zhang H."/>
            <person name="Kosiol C."/>
            <person name="Xie X."/>
            <person name="Lu Z."/>
            <person name="Zheng H."/>
            <person name="Li Y."/>
            <person name="Steiner C.C."/>
            <person name="Lam T.T."/>
            <person name="Lin S."/>
            <person name="Zhang Q."/>
            <person name="Li G."/>
            <person name="Tian J."/>
            <person name="Gong T."/>
            <person name="Liu H."/>
            <person name="Zhang D."/>
            <person name="Fang L."/>
            <person name="Ye C."/>
            <person name="Zhang J."/>
            <person name="Hu W."/>
            <person name="Xu A."/>
            <person name="Ren Y."/>
            <person name="Zhang G."/>
            <person name="Bruford M.W."/>
            <person name="Li Q."/>
            <person name="Ma L."/>
            <person name="Guo Y."/>
            <person name="An N."/>
            <person name="Hu Y."/>
            <person name="Zheng Y."/>
            <person name="Shi Y."/>
            <person name="Li Z."/>
            <person name="Liu Q."/>
            <person name="Chen Y."/>
            <person name="Zhao J."/>
            <person name="Qu N."/>
            <person name="Zhao S."/>
            <person name="Tian F."/>
            <person name="Wang X."/>
            <person name="Wang H."/>
            <person name="Xu L."/>
            <person name="Liu X."/>
            <person name="Vinar T."/>
            <person name="Wang Y."/>
            <person name="Lam T.W."/>
            <person name="Yiu S.M."/>
            <person name="Liu S."/>
            <person name="Zhang H."/>
            <person name="Li D."/>
            <person name="Huang Y."/>
            <person name="Wang X."/>
            <person name="Yang G."/>
            <person name="Jiang Z."/>
            <person name="Wang J."/>
            <person name="Qin N."/>
            <person name="Li L."/>
            <person name="Li J."/>
            <person name="Bolund L."/>
            <person name="Kristiansen K."/>
            <person name="Wong G.K."/>
            <person name="Olson M."/>
            <person name="Zhang X."/>
            <person name="Li S."/>
            <person name="Yang H."/>
            <person name="Wang J."/>
            <person name="Wang J."/>
        </authorList>
    </citation>
    <scope>NUCLEOTIDE SEQUENCE [LARGE SCALE GENOMIC DNA]</scope>
</reference>
<reference evidence="5" key="2">
    <citation type="submission" date="2025-08" db="UniProtKB">
        <authorList>
            <consortium name="Ensembl"/>
        </authorList>
    </citation>
    <scope>IDENTIFICATION</scope>
</reference>
<dbReference type="GeneTree" id="ENSGT00940000164238"/>
<dbReference type="Ensembl" id="ENSAMET00000032958.1">
    <property type="protein sequence ID" value="ENSAMEP00000042673.1"/>
    <property type="gene ID" value="ENSAMEG00000030406.1"/>
</dbReference>
<keyword evidence="3" id="KW-1015">Disulfide bond</keyword>
<dbReference type="PANTHER" id="PTHR21107">
    <property type="entry name" value="CYTOCHROME C OXIDASE ASSEMBLY PROTEIN COX19"/>
    <property type="match status" value="1"/>
</dbReference>
<comment type="similarity">
    <text evidence="4">Belongs to the COX19 family.</text>
</comment>